<dbReference type="SMART" id="SM00326">
    <property type="entry name" value="SH3"/>
    <property type="match status" value="1"/>
</dbReference>
<dbReference type="SMART" id="SM00324">
    <property type="entry name" value="RhoGAP"/>
    <property type="match status" value="1"/>
</dbReference>
<dbReference type="SUPFAM" id="SSF48350">
    <property type="entry name" value="GTPase activation domain, GAP"/>
    <property type="match status" value="1"/>
</dbReference>
<evidence type="ECO:0000256" key="1">
    <source>
        <dbReference type="ARBA" id="ARBA00022443"/>
    </source>
</evidence>
<dbReference type="Pfam" id="PF00169">
    <property type="entry name" value="PH"/>
    <property type="match status" value="1"/>
</dbReference>
<dbReference type="GO" id="GO:0005737">
    <property type="term" value="C:cytoplasm"/>
    <property type="evidence" value="ECO:0007669"/>
    <property type="project" value="TreeGrafter"/>
</dbReference>
<dbReference type="InterPro" id="IPR001452">
    <property type="entry name" value="SH3_domain"/>
</dbReference>
<evidence type="ECO:0000313" key="9">
    <source>
        <dbReference type="EMBL" id="CAH1406200.1"/>
    </source>
</evidence>
<evidence type="ECO:0000259" key="6">
    <source>
        <dbReference type="PROSITE" id="PS50003"/>
    </source>
</evidence>
<dbReference type="Gene3D" id="2.30.30.40">
    <property type="entry name" value="SH3 Domains"/>
    <property type="match status" value="1"/>
</dbReference>
<dbReference type="PROSITE" id="PS50020">
    <property type="entry name" value="WW_DOMAIN_2"/>
    <property type="match status" value="1"/>
</dbReference>
<dbReference type="Pfam" id="PF00018">
    <property type="entry name" value="SH3_1"/>
    <property type="match status" value="1"/>
</dbReference>
<evidence type="ECO:0000259" key="8">
    <source>
        <dbReference type="PROSITE" id="PS50238"/>
    </source>
</evidence>
<keyword evidence="1 3" id="KW-0728">SH3 domain</keyword>
<dbReference type="InterPro" id="IPR036028">
    <property type="entry name" value="SH3-like_dom_sf"/>
</dbReference>
<dbReference type="Gene3D" id="1.10.555.10">
    <property type="entry name" value="Rho GTPase activation protein"/>
    <property type="match status" value="1"/>
</dbReference>
<sequence>MEINDTNVEVLYDFEYATKDGQTITIKEGEKLLLLKKTNSDWWQVIRSTGRRPFYVPSTYVRILEGSKDKVVVDVANKKEKPKLQASPVTPPHNFTVSVNIKPGPGDVTKKKKSSSKTKVMLNCDSDNEVLSTDKVSERYGQLPTPDYSIVQMPKQKDDTTAEANILDDNLSSSLAEMAQQIKFESVKIRGGERLRYSGSFKTEYEKKILLRSFSGSTPDLTAVDNQEKEERDVNRIKSVEELKSDQENNIVVKGIKPIINIKSLGDIAEKLEKNMAKFLNSNMSMSYVENNNLKDSTDSVESGRASGETGGASSSDSIELKPKIPVAKPRRSLRPKQQEEVIYANCQELMRGESPANVPDLPSGWNTQVDTETHLTCYVNAITGDKWHSASDALGRVYYFRENSSESSWTLPTHQAPSPEPPPQAEEMAAIFNKISNIEFGQRRMRNAKAFSMMIPNKKEENEMTSSLKGWPQLSDGRMKELRGDVVVQRVICEGPLHYTKICESGKRVRKNWTSVYVVLNDLFLLIYKDIKAYHSSRGHPEVTLDLNGAEVSSGEKVSGRKHVLLFSTQQELGHKVALQCENINSALHWATTIQHTINSLPKATESVRNAKLGMITEGASPEDLSKKGGNIGRSKSVNFKNKDDSMEDLGVSSAERQVKIKARLKKFFHKRPTMESLVKKGIWKGIFLPRAKLDKHMSILHEPVFGCFLEAACSSSDSSNPKVPKFVQRCISIIERLPENMKTDGLYRASGNLSQIQKIRLQIDQNHYEILEKEEDVHVLTGALKLFFRELKEPLIPCKLFTKAIKASTTPNRKERISMFQDIVKALPPINRETLKFLLQHLLRVTQFQEHNRMHVANVAIVFGPTLMWPEQESTNMALDLMQQNMVIEALLIDYQSIFK</sequence>
<feature type="domain" description="SH3" evidence="5">
    <location>
        <begin position="3"/>
        <end position="66"/>
    </location>
</feature>
<name>A0A9P0HNV9_NEZVI</name>
<dbReference type="SUPFAM" id="SSF50044">
    <property type="entry name" value="SH3-domain"/>
    <property type="match status" value="1"/>
</dbReference>
<gene>
    <name evidence="9" type="ORF">NEZAVI_LOCUS14192</name>
</gene>
<dbReference type="AlphaFoldDB" id="A0A9P0HNV9"/>
<keyword evidence="10" id="KW-1185">Reference proteome</keyword>
<dbReference type="FunFam" id="1.10.555.10:FF:000071">
    <property type="entry name" value="Rho GTPase activating protein 27"/>
    <property type="match status" value="1"/>
</dbReference>
<feature type="domain" description="PH" evidence="6">
    <location>
        <begin position="491"/>
        <end position="600"/>
    </location>
</feature>
<dbReference type="OrthoDB" id="79452at2759"/>
<dbReference type="InterPro" id="IPR001202">
    <property type="entry name" value="WW_dom"/>
</dbReference>
<feature type="domain" description="Rho-GAP" evidence="8">
    <location>
        <begin position="709"/>
        <end position="901"/>
    </location>
</feature>
<dbReference type="Gene3D" id="2.30.29.30">
    <property type="entry name" value="Pleckstrin-homology domain (PH domain)/Phosphotyrosine-binding domain (PTB)"/>
    <property type="match status" value="1"/>
</dbReference>
<dbReference type="CDD" id="cd11888">
    <property type="entry name" value="SH3_ARHGAP9_like"/>
    <property type="match status" value="1"/>
</dbReference>
<dbReference type="PROSITE" id="PS50003">
    <property type="entry name" value="PH_DOMAIN"/>
    <property type="match status" value="1"/>
</dbReference>
<dbReference type="SUPFAM" id="SSF50729">
    <property type="entry name" value="PH domain-like"/>
    <property type="match status" value="1"/>
</dbReference>
<dbReference type="PANTHER" id="PTHR23176:SF129">
    <property type="entry name" value="RHO GTPASE ACTIVATING PROTEIN AT 16F, ISOFORM E-RELATED"/>
    <property type="match status" value="1"/>
</dbReference>
<dbReference type="PROSITE" id="PS50002">
    <property type="entry name" value="SH3"/>
    <property type="match status" value="1"/>
</dbReference>
<dbReference type="GO" id="GO:0007165">
    <property type="term" value="P:signal transduction"/>
    <property type="evidence" value="ECO:0007669"/>
    <property type="project" value="InterPro"/>
</dbReference>
<organism evidence="9 10">
    <name type="scientific">Nezara viridula</name>
    <name type="common">Southern green stink bug</name>
    <name type="synonym">Cimex viridulus</name>
    <dbReference type="NCBI Taxonomy" id="85310"/>
    <lineage>
        <taxon>Eukaryota</taxon>
        <taxon>Metazoa</taxon>
        <taxon>Ecdysozoa</taxon>
        <taxon>Arthropoda</taxon>
        <taxon>Hexapoda</taxon>
        <taxon>Insecta</taxon>
        <taxon>Pterygota</taxon>
        <taxon>Neoptera</taxon>
        <taxon>Paraneoptera</taxon>
        <taxon>Hemiptera</taxon>
        <taxon>Heteroptera</taxon>
        <taxon>Panheteroptera</taxon>
        <taxon>Pentatomomorpha</taxon>
        <taxon>Pentatomoidea</taxon>
        <taxon>Pentatomidae</taxon>
        <taxon>Pentatominae</taxon>
        <taxon>Nezara</taxon>
    </lineage>
</organism>
<evidence type="ECO:0000259" key="7">
    <source>
        <dbReference type="PROSITE" id="PS50020"/>
    </source>
</evidence>
<dbReference type="InterPro" id="IPR001849">
    <property type="entry name" value="PH_domain"/>
</dbReference>
<feature type="region of interest" description="Disordered" evidence="4">
    <location>
        <begin position="294"/>
        <end position="322"/>
    </location>
</feature>
<dbReference type="InterPro" id="IPR011993">
    <property type="entry name" value="PH-like_dom_sf"/>
</dbReference>
<reference evidence="9" key="1">
    <citation type="submission" date="2022-01" db="EMBL/GenBank/DDBJ databases">
        <authorList>
            <person name="King R."/>
        </authorList>
    </citation>
    <scope>NUCLEOTIDE SEQUENCE</scope>
</reference>
<keyword evidence="2" id="KW-0343">GTPase activation</keyword>
<dbReference type="PROSITE" id="PS50238">
    <property type="entry name" value="RHOGAP"/>
    <property type="match status" value="1"/>
</dbReference>
<feature type="domain" description="WW" evidence="7">
    <location>
        <begin position="388"/>
        <end position="415"/>
    </location>
</feature>
<evidence type="ECO:0000259" key="5">
    <source>
        <dbReference type="PROSITE" id="PS50002"/>
    </source>
</evidence>
<dbReference type="PANTHER" id="PTHR23176">
    <property type="entry name" value="RHO/RAC/CDC GTPASE-ACTIVATING PROTEIN"/>
    <property type="match status" value="1"/>
</dbReference>
<proteinExistence type="predicted"/>
<accession>A0A9P0HNV9</accession>
<dbReference type="Proteomes" id="UP001152798">
    <property type="component" value="Chromosome 6"/>
</dbReference>
<protein>
    <submittedName>
        <fullName evidence="9">Uncharacterized protein</fullName>
    </submittedName>
</protein>
<dbReference type="PROSITE" id="PS01159">
    <property type="entry name" value="WW_DOMAIN_1"/>
    <property type="match status" value="1"/>
</dbReference>
<evidence type="ECO:0000313" key="10">
    <source>
        <dbReference type="Proteomes" id="UP001152798"/>
    </source>
</evidence>
<evidence type="ECO:0000256" key="3">
    <source>
        <dbReference type="PROSITE-ProRule" id="PRU00192"/>
    </source>
</evidence>
<dbReference type="EMBL" id="OV725082">
    <property type="protein sequence ID" value="CAH1406200.1"/>
    <property type="molecule type" value="Genomic_DNA"/>
</dbReference>
<dbReference type="SMART" id="SM00233">
    <property type="entry name" value="PH"/>
    <property type="match status" value="1"/>
</dbReference>
<dbReference type="InterPro" id="IPR008936">
    <property type="entry name" value="Rho_GTPase_activation_prot"/>
</dbReference>
<dbReference type="InterPro" id="IPR050729">
    <property type="entry name" value="Rho-GAP"/>
</dbReference>
<dbReference type="InterPro" id="IPR000198">
    <property type="entry name" value="RhoGAP_dom"/>
</dbReference>
<evidence type="ECO:0000256" key="2">
    <source>
        <dbReference type="ARBA" id="ARBA00022468"/>
    </source>
</evidence>
<evidence type="ECO:0000256" key="4">
    <source>
        <dbReference type="SAM" id="MobiDB-lite"/>
    </source>
</evidence>
<dbReference type="Pfam" id="PF00620">
    <property type="entry name" value="RhoGAP"/>
    <property type="match status" value="1"/>
</dbReference>
<dbReference type="GO" id="GO:0005096">
    <property type="term" value="F:GTPase activator activity"/>
    <property type="evidence" value="ECO:0007669"/>
    <property type="project" value="UniProtKB-KW"/>
</dbReference>